<proteinExistence type="predicted"/>
<accession>A0ABY2ZJJ3</accession>
<dbReference type="RefSeq" id="WP_105099446.1">
    <property type="nucleotide sequence ID" value="NZ_CP045720.1"/>
</dbReference>
<evidence type="ECO:0000256" key="1">
    <source>
        <dbReference type="SAM" id="SignalP"/>
    </source>
</evidence>
<organism evidence="2 3">
    <name type="scientific">Pantoea eucalypti</name>
    <dbReference type="NCBI Taxonomy" id="470933"/>
    <lineage>
        <taxon>Bacteria</taxon>
        <taxon>Pseudomonadati</taxon>
        <taxon>Pseudomonadota</taxon>
        <taxon>Gammaproteobacteria</taxon>
        <taxon>Enterobacterales</taxon>
        <taxon>Erwiniaceae</taxon>
        <taxon>Pantoea</taxon>
    </lineage>
</organism>
<feature type="signal peptide" evidence="1">
    <location>
        <begin position="1"/>
        <end position="23"/>
    </location>
</feature>
<name>A0ABY2ZJJ3_9GAMM</name>
<gene>
    <name evidence="2" type="ORF">FJW02_11620</name>
</gene>
<protein>
    <submittedName>
        <fullName evidence="2">Uncharacterized protein</fullName>
    </submittedName>
</protein>
<dbReference type="EMBL" id="VHJB01000063">
    <property type="protein sequence ID" value="TPV36735.1"/>
    <property type="molecule type" value="Genomic_DNA"/>
</dbReference>
<feature type="chain" id="PRO_5046564336" evidence="1">
    <location>
        <begin position="24"/>
        <end position="470"/>
    </location>
</feature>
<evidence type="ECO:0000313" key="2">
    <source>
        <dbReference type="EMBL" id="TPV36735.1"/>
    </source>
</evidence>
<reference evidence="2 3" key="1">
    <citation type="submission" date="2019-06" db="EMBL/GenBank/DDBJ databases">
        <title>Taxogenomics and systematics of the genus Pantoea.</title>
        <authorList>
            <person name="Tambong J.T."/>
        </authorList>
    </citation>
    <scope>NUCLEOTIDE SEQUENCE [LARGE SCALE GENOMIC DNA]</scope>
    <source>
        <strain evidence="2 3">LMG 24197</strain>
    </source>
</reference>
<evidence type="ECO:0000313" key="3">
    <source>
        <dbReference type="Proteomes" id="UP000315469"/>
    </source>
</evidence>
<keyword evidence="3" id="KW-1185">Reference proteome</keyword>
<dbReference type="Proteomes" id="UP000315469">
    <property type="component" value="Unassembled WGS sequence"/>
</dbReference>
<sequence length="470" mass="52038">MSRLFRHLFLFCTLSLLSLSARSQPASDDPPSVSRFDAVRINDRLNVMVAIPGKNGGAMQVWQAYDCQKPYAEALYRHMVDAEGSPQGRFYGNEYGRYSAPQPGSNQDPAVLKKICGLPERSVLWEKIESADKYGATTLIDVASLKREAEILRVRVGTDYAASDFDPPYDAPYSLKVENYRFNCETGVSTPLSAFDIDDNGYVTDSLDGGQLARRKTAFDLTPLLQKTFAQLCTLPDVKRFHALGHFRPASHKSPGSMAQQMLPDLNGNPASVLAAVPLAPALQQQLKTLVHPWATPRFQQLSWVENSREGRVSVHMVADDAGFIRKLEDYGIWKVQRLTIANDIQLAYTMSISYSPSRLKQLSSTLRYPLTAGQHYQNDAVSESSVGKDEDSHQRETCAVSSGGDAREINPAFSGRYLKVTCTIATDKQPVTVIESAWLEDLRILAPLRAKTGDKPMGAITLSDVKIIR</sequence>
<comment type="caution">
    <text evidence="2">The sequence shown here is derived from an EMBL/GenBank/DDBJ whole genome shotgun (WGS) entry which is preliminary data.</text>
</comment>
<keyword evidence="1" id="KW-0732">Signal</keyword>
<dbReference type="GeneID" id="90522172"/>